<keyword evidence="2" id="KW-0812">Transmembrane</keyword>
<dbReference type="STRING" id="649764.HMPREF0762_00729"/>
<organism evidence="5 6">
    <name type="scientific">Slackia exigua (strain ATCC 700122 / DSM 15923 / CIP 105133 / JCM 11022 / KCTC 5966 / S-7)</name>
    <dbReference type="NCBI Taxonomy" id="649764"/>
    <lineage>
        <taxon>Bacteria</taxon>
        <taxon>Bacillati</taxon>
        <taxon>Actinomycetota</taxon>
        <taxon>Coriobacteriia</taxon>
        <taxon>Eggerthellales</taxon>
        <taxon>Eggerthellaceae</taxon>
        <taxon>Slackia</taxon>
    </lineage>
</organism>
<name>D0WFX9_SLAES</name>
<keyword evidence="2" id="KW-1133">Transmembrane helix</keyword>
<keyword evidence="2" id="KW-0472">Membrane</keyword>
<evidence type="ECO:0000256" key="1">
    <source>
        <dbReference type="ARBA" id="ARBA00006068"/>
    </source>
</evidence>
<dbReference type="PANTHER" id="PTHR33392">
    <property type="entry name" value="POLYISOPRENYL-TEICHOIC ACID--PEPTIDOGLYCAN TEICHOIC ACID TRANSFERASE TAGU"/>
    <property type="match status" value="1"/>
</dbReference>
<keyword evidence="6" id="KW-1185">Reference proteome</keyword>
<accession>D0WFX9</accession>
<dbReference type="Proteomes" id="UP000006001">
    <property type="component" value="Unassembled WGS sequence"/>
</dbReference>
<dbReference type="PANTHER" id="PTHR33392:SF6">
    <property type="entry name" value="POLYISOPRENYL-TEICHOIC ACID--PEPTIDOGLYCAN TEICHOIC ACID TRANSFERASE TAGU"/>
    <property type="match status" value="1"/>
</dbReference>
<reference evidence="5" key="1">
    <citation type="submission" date="2009-10" db="EMBL/GenBank/DDBJ databases">
        <authorList>
            <person name="Weinstock G."/>
            <person name="Sodergren E."/>
            <person name="Clifton S."/>
            <person name="Fulton L."/>
            <person name="Fulton B."/>
            <person name="Courtney L."/>
            <person name="Fronick C."/>
            <person name="Harrison M."/>
            <person name="Strong C."/>
            <person name="Farmer C."/>
            <person name="Delahaunty K."/>
            <person name="Markovic C."/>
            <person name="Hall O."/>
            <person name="Minx P."/>
            <person name="Tomlinson C."/>
            <person name="Mitreva M."/>
            <person name="Nelson J."/>
            <person name="Hou S."/>
            <person name="Wollam A."/>
            <person name="Pepin K.H."/>
            <person name="Johnson M."/>
            <person name="Bhonagiri V."/>
            <person name="Nash W.E."/>
            <person name="Warren W."/>
            <person name="Chinwalla A."/>
            <person name="Mardis E.R."/>
            <person name="Wilson R.K."/>
        </authorList>
    </citation>
    <scope>NUCLEOTIDE SEQUENCE [LARGE SCALE GENOMIC DNA]</scope>
    <source>
        <strain evidence="5">ATCC 700122</strain>
    </source>
</reference>
<comment type="caution">
    <text evidence="5">The sequence shown here is derived from an EMBL/GenBank/DDBJ whole genome shotgun (WGS) entry which is preliminary data.</text>
</comment>
<sequence>MLPGDRVFRNERRARVAQRGEINQMLPRVTSRESSRDYAERMSRREYYERESAGRTRRRVLGAAAAVIAALIVASVVGSFTYLRSVDADLKAQDAESLSAALSADGAAAEDGAPFYTLIAADFASGESEDATRALVLARIDRASSTITLVNIPTNVQATLADGSTSTMSAVRAADGDAGLVDAVENLTGVEIAHYMHADDAGLASLIDEMGGIDADLPVMEDAGAKAAADGAGMAVARTETKHLSGQEAVSVCRALDVGRDQAAQAGSIDAVAMGLFRAFADESSFGFVMKLDTVGHSLTSDMNSKDLRALHADLRGLRDATVYEATLPVSASAAEGASTLKSSSWDDMRSRIDRGQKPVLDAKDVIASVDVSLFTVTVNNGSGIEGAAAEARSVLESNGFKVESVGNASQAVYDETLVVYQNKDNAEEAAAVVAALGVGRAVYDPVYYSFSTDILAVIGKDWNPGADQAAASA</sequence>
<gene>
    <name evidence="5" type="ORF">HMPREF0762_00729</name>
</gene>
<dbReference type="Pfam" id="PF03816">
    <property type="entry name" value="LytR_cpsA_psr"/>
    <property type="match status" value="1"/>
</dbReference>
<evidence type="ECO:0000256" key="2">
    <source>
        <dbReference type="SAM" id="Phobius"/>
    </source>
</evidence>
<comment type="similarity">
    <text evidence="1">Belongs to the LytR/CpsA/Psr (LCP) family.</text>
</comment>
<evidence type="ECO:0000259" key="3">
    <source>
        <dbReference type="Pfam" id="PF03816"/>
    </source>
</evidence>
<feature type="domain" description="Cell envelope-related transcriptional attenuator" evidence="3">
    <location>
        <begin position="134"/>
        <end position="255"/>
    </location>
</feature>
<feature type="transmembrane region" description="Helical" evidence="2">
    <location>
        <begin position="60"/>
        <end position="83"/>
    </location>
</feature>
<dbReference type="InterPro" id="IPR004474">
    <property type="entry name" value="LytR_CpsA_psr"/>
</dbReference>
<dbReference type="AlphaFoldDB" id="D0WFX9"/>
<evidence type="ECO:0000313" key="5">
    <source>
        <dbReference type="EMBL" id="EEZ61392.1"/>
    </source>
</evidence>
<evidence type="ECO:0000313" key="6">
    <source>
        <dbReference type="Proteomes" id="UP000006001"/>
    </source>
</evidence>
<dbReference type="Gene3D" id="3.30.70.2390">
    <property type="match status" value="1"/>
</dbReference>
<proteinExistence type="inferred from homology"/>
<feature type="domain" description="LytR/CpsA/Psr regulator C-terminal" evidence="4">
    <location>
        <begin position="376"/>
        <end position="463"/>
    </location>
</feature>
<dbReference type="Pfam" id="PF13399">
    <property type="entry name" value="LytR_C"/>
    <property type="match status" value="1"/>
</dbReference>
<dbReference type="EMBL" id="ACUX02000006">
    <property type="protein sequence ID" value="EEZ61392.1"/>
    <property type="molecule type" value="Genomic_DNA"/>
</dbReference>
<evidence type="ECO:0000259" key="4">
    <source>
        <dbReference type="Pfam" id="PF13399"/>
    </source>
</evidence>
<dbReference type="eggNOG" id="COG1316">
    <property type="taxonomic scope" value="Bacteria"/>
</dbReference>
<dbReference type="Gene3D" id="3.40.630.190">
    <property type="entry name" value="LCP protein"/>
    <property type="match status" value="1"/>
</dbReference>
<dbReference type="InterPro" id="IPR050922">
    <property type="entry name" value="LytR/CpsA/Psr_CW_biosynth"/>
</dbReference>
<protein>
    <submittedName>
        <fullName evidence="5">Cell envelope-like function transcriptional attenuator common domain protein</fullName>
    </submittedName>
</protein>
<dbReference type="HOGENOM" id="CLU_016455_3_0_11"/>
<dbReference type="InterPro" id="IPR027381">
    <property type="entry name" value="LytR/CpsA/Psr_C"/>
</dbReference>